<accession>A0A812A129</accession>
<dbReference type="PANTHER" id="PTHR35601">
    <property type="entry name" value="TOXIN RELE"/>
    <property type="match status" value="1"/>
</dbReference>
<evidence type="ECO:0000313" key="3">
    <source>
        <dbReference type="Proteomes" id="UP000614580"/>
    </source>
</evidence>
<reference evidence="2" key="1">
    <citation type="submission" date="2020-12" db="EMBL/GenBank/DDBJ databases">
        <authorList>
            <person name="Hahn C.J."/>
            <person name="Laso-Perez R."/>
            <person name="Vulcano F."/>
            <person name="Vaziourakis K.-M."/>
            <person name="Stokke R."/>
            <person name="Steen I.H."/>
            <person name="Teske A."/>
            <person name="Boetius A."/>
            <person name="Liebeke M."/>
            <person name="Amann R."/>
            <person name="Knittel K."/>
        </authorList>
    </citation>
    <scope>NUCLEOTIDE SEQUENCE</scope>
    <source>
        <strain evidence="2">Gfbio:c6db26ca-90af-429b-aeed-0e3e8aed0b5e:GoM-Arc1_AMV-AAA_792_C10</strain>
    </source>
</reference>
<proteinExistence type="predicted"/>
<gene>
    <name evidence="2" type="ORF">DNFNHJIP_00057</name>
</gene>
<dbReference type="Pfam" id="PF05016">
    <property type="entry name" value="ParE_toxin"/>
    <property type="match status" value="1"/>
</dbReference>
<evidence type="ECO:0000256" key="1">
    <source>
        <dbReference type="ARBA" id="ARBA00022649"/>
    </source>
</evidence>
<dbReference type="InterPro" id="IPR035093">
    <property type="entry name" value="RelE/ParE_toxin_dom_sf"/>
</dbReference>
<dbReference type="Proteomes" id="UP000614580">
    <property type="component" value="Unassembled WGS sequence"/>
</dbReference>
<dbReference type="EMBL" id="CAJHZY010000004">
    <property type="protein sequence ID" value="CAD7766659.1"/>
    <property type="molecule type" value="Genomic_DNA"/>
</dbReference>
<comment type="caution">
    <text evidence="2">The sequence shown here is derived from an EMBL/GenBank/DDBJ whole genome shotgun (WGS) entry which is preliminary data.</text>
</comment>
<name>A0A812A129_9EURY</name>
<keyword evidence="1" id="KW-1277">Toxin-antitoxin system</keyword>
<protein>
    <submittedName>
        <fullName evidence="2">ParE toxin of type II toxin-antitoxin system, parDE</fullName>
    </submittedName>
</protein>
<organism evidence="2 3">
    <name type="scientific">Candidatus Argoarchaeum ethanivorans</name>
    <dbReference type="NCBI Taxonomy" id="2608793"/>
    <lineage>
        <taxon>Archaea</taxon>
        <taxon>Methanobacteriati</taxon>
        <taxon>Methanobacteriota</taxon>
        <taxon>Stenosarchaea group</taxon>
        <taxon>Methanomicrobia</taxon>
        <taxon>Methanosarcinales</taxon>
        <taxon>Methanosarcinales incertae sedis</taxon>
        <taxon>GOM Arc I cluster</taxon>
        <taxon>Candidatus Argoarchaeum</taxon>
    </lineage>
</organism>
<dbReference type="AlphaFoldDB" id="A0A812A129"/>
<dbReference type="SUPFAM" id="SSF143011">
    <property type="entry name" value="RelE-like"/>
    <property type="match status" value="1"/>
</dbReference>
<dbReference type="PANTHER" id="PTHR35601:SF1">
    <property type="entry name" value="TOXIN RELE"/>
    <property type="match status" value="1"/>
</dbReference>
<dbReference type="Gene3D" id="3.30.2310.20">
    <property type="entry name" value="RelE-like"/>
    <property type="match status" value="1"/>
</dbReference>
<evidence type="ECO:0000313" key="2">
    <source>
        <dbReference type="EMBL" id="CAD7766659.1"/>
    </source>
</evidence>
<dbReference type="NCBIfam" id="TIGR02385">
    <property type="entry name" value="RelE_StbE"/>
    <property type="match status" value="1"/>
</dbReference>
<sequence>MWGDVVKYDLLYTSTFKKQIERFKKKDKALMGELMKKVEKLRDLPYSGKPLKYRLSYHRSLRVKGKYRLIYIVDENESTVTLVAFGHRKEVYGLTLFSFKGDPGE</sequence>
<dbReference type="InterPro" id="IPR007712">
    <property type="entry name" value="RelE/ParE_toxin"/>
</dbReference>